<evidence type="ECO:0000313" key="5">
    <source>
        <dbReference type="EMBL" id="MBP2418172.1"/>
    </source>
</evidence>
<evidence type="ECO:0000313" key="6">
    <source>
        <dbReference type="Proteomes" id="UP000758168"/>
    </source>
</evidence>
<feature type="domain" description="HTH araC/xylS-type" evidence="4">
    <location>
        <begin position="219"/>
        <end position="317"/>
    </location>
</feature>
<dbReference type="Gene3D" id="1.10.10.60">
    <property type="entry name" value="Homeodomain-like"/>
    <property type="match status" value="1"/>
</dbReference>
<dbReference type="InterPro" id="IPR052158">
    <property type="entry name" value="INH-QAR"/>
</dbReference>
<dbReference type="CDD" id="cd03137">
    <property type="entry name" value="GATase1_AraC_1"/>
    <property type="match status" value="1"/>
</dbReference>
<proteinExistence type="predicted"/>
<keyword evidence="3" id="KW-0804">Transcription</keyword>
<protein>
    <submittedName>
        <fullName evidence="5">Transcriptional regulator GlxA family with amidase domain</fullName>
    </submittedName>
</protein>
<evidence type="ECO:0000256" key="2">
    <source>
        <dbReference type="ARBA" id="ARBA00023125"/>
    </source>
</evidence>
<dbReference type="SMART" id="SM00342">
    <property type="entry name" value="HTH_ARAC"/>
    <property type="match status" value="1"/>
</dbReference>
<dbReference type="RefSeq" id="WP_307804240.1">
    <property type="nucleotide sequence ID" value="NZ_BAAAMH010000010.1"/>
</dbReference>
<comment type="caution">
    <text evidence="5">The sequence shown here is derived from an EMBL/GenBank/DDBJ whole genome shotgun (WGS) entry which is preliminary data.</text>
</comment>
<dbReference type="PROSITE" id="PS01124">
    <property type="entry name" value="HTH_ARAC_FAMILY_2"/>
    <property type="match status" value="1"/>
</dbReference>
<keyword evidence="1" id="KW-0805">Transcription regulation</keyword>
<evidence type="ECO:0000256" key="3">
    <source>
        <dbReference type="ARBA" id="ARBA00023163"/>
    </source>
</evidence>
<sequence>MPLTTVSVVLVEPVAVFEFGVAVEVFGLDRTDDGVPPVDFRVCAQRPGVPLGTGGPAGVAVTAAHGLDAVEGSDLVVVSATGIRPAGEYPAEVLEVLRAAHAAGSTLLSLCSGSFVLGAAGLLDGRPCTTHWRHVDDLARAHPLAQIDPRALFVDDGSIITSAGTAASIDACLHLVRRELGTAVATKIARRMVVPPQRDGGQQQFVEMPIPALTADSLSPLLAWVLDHLAEPHTASTLARRATMSDRTFARRFSAETGTTPHRWLTQQRILAARGLLEETDLGVEQIAARVGFNSAVVLREHFRREIGLPPVDYRRRFVAPRPASTAELELSA</sequence>
<dbReference type="PROSITE" id="PS00041">
    <property type="entry name" value="HTH_ARAC_FAMILY_1"/>
    <property type="match status" value="1"/>
</dbReference>
<evidence type="ECO:0000256" key="1">
    <source>
        <dbReference type="ARBA" id="ARBA00023015"/>
    </source>
</evidence>
<dbReference type="Pfam" id="PF12833">
    <property type="entry name" value="HTH_18"/>
    <property type="match status" value="1"/>
</dbReference>
<dbReference type="InterPro" id="IPR029062">
    <property type="entry name" value="Class_I_gatase-like"/>
</dbReference>
<name>A0ABS4ZAT9_9ACTN</name>
<organism evidence="5 6">
    <name type="scientific">Microlunatus capsulatus</name>
    <dbReference type="NCBI Taxonomy" id="99117"/>
    <lineage>
        <taxon>Bacteria</taxon>
        <taxon>Bacillati</taxon>
        <taxon>Actinomycetota</taxon>
        <taxon>Actinomycetes</taxon>
        <taxon>Propionibacteriales</taxon>
        <taxon>Propionibacteriaceae</taxon>
        <taxon>Microlunatus</taxon>
    </lineage>
</organism>
<dbReference type="PANTHER" id="PTHR43130:SF3">
    <property type="entry name" value="HTH-TYPE TRANSCRIPTIONAL REGULATOR RV1931C"/>
    <property type="match status" value="1"/>
</dbReference>
<reference evidence="5 6" key="1">
    <citation type="submission" date="2021-03" db="EMBL/GenBank/DDBJ databases">
        <title>Sequencing the genomes of 1000 actinobacteria strains.</title>
        <authorList>
            <person name="Klenk H.-P."/>
        </authorList>
    </citation>
    <scope>NUCLEOTIDE SEQUENCE [LARGE SCALE GENOMIC DNA]</scope>
    <source>
        <strain evidence="5 6">DSM 12936</strain>
    </source>
</reference>
<keyword evidence="6" id="KW-1185">Reference proteome</keyword>
<dbReference type="InterPro" id="IPR018060">
    <property type="entry name" value="HTH_AraC"/>
</dbReference>
<dbReference type="Proteomes" id="UP000758168">
    <property type="component" value="Unassembled WGS sequence"/>
</dbReference>
<dbReference type="SUPFAM" id="SSF52317">
    <property type="entry name" value="Class I glutamine amidotransferase-like"/>
    <property type="match status" value="1"/>
</dbReference>
<dbReference type="InterPro" id="IPR018062">
    <property type="entry name" value="HTH_AraC-typ_CS"/>
</dbReference>
<dbReference type="InterPro" id="IPR002818">
    <property type="entry name" value="DJ-1/PfpI"/>
</dbReference>
<keyword evidence="2" id="KW-0238">DNA-binding</keyword>
<dbReference type="Gene3D" id="3.40.50.880">
    <property type="match status" value="1"/>
</dbReference>
<evidence type="ECO:0000259" key="4">
    <source>
        <dbReference type="PROSITE" id="PS01124"/>
    </source>
</evidence>
<dbReference type="EMBL" id="JAGIOB010000001">
    <property type="protein sequence ID" value="MBP2418172.1"/>
    <property type="molecule type" value="Genomic_DNA"/>
</dbReference>
<dbReference type="Pfam" id="PF01965">
    <property type="entry name" value="DJ-1_PfpI"/>
    <property type="match status" value="1"/>
</dbReference>
<accession>A0ABS4ZAT9</accession>
<dbReference type="InterPro" id="IPR009057">
    <property type="entry name" value="Homeodomain-like_sf"/>
</dbReference>
<gene>
    <name evidence="5" type="ORF">JOF54_003094</name>
</gene>
<dbReference type="PANTHER" id="PTHR43130">
    <property type="entry name" value="ARAC-FAMILY TRANSCRIPTIONAL REGULATOR"/>
    <property type="match status" value="1"/>
</dbReference>
<dbReference type="SUPFAM" id="SSF46689">
    <property type="entry name" value="Homeodomain-like"/>
    <property type="match status" value="2"/>
</dbReference>